<evidence type="ECO:0000313" key="13">
    <source>
        <dbReference type="EMBL" id="MBZ3890613.1"/>
    </source>
</evidence>
<evidence type="ECO:0000256" key="9">
    <source>
        <dbReference type="ARBA" id="ARBA00067092"/>
    </source>
</evidence>
<gene>
    <name evidence="13" type="ORF">SUZIE_208815</name>
</gene>
<evidence type="ECO:0000256" key="7">
    <source>
        <dbReference type="ARBA" id="ARBA00038207"/>
    </source>
</evidence>
<dbReference type="PANTHER" id="PTHR24099">
    <property type="entry name" value="E3 UBIQUITIN-PROTEIN LIGASE TRIM36-RELATED"/>
    <property type="match status" value="1"/>
</dbReference>
<dbReference type="CDD" id="cd00063">
    <property type="entry name" value="FN3"/>
    <property type="match status" value="7"/>
</dbReference>
<evidence type="ECO:0000256" key="3">
    <source>
        <dbReference type="ARBA" id="ARBA00022737"/>
    </source>
</evidence>
<name>A0AA41NHN1_SCICA</name>
<dbReference type="SUPFAM" id="SSF49265">
    <property type="entry name" value="Fibronectin type III"/>
    <property type="match status" value="5"/>
</dbReference>
<dbReference type="EMBL" id="JAATJV010441400">
    <property type="protein sequence ID" value="MBZ3890613.1"/>
    <property type="molecule type" value="Genomic_DNA"/>
</dbReference>
<dbReference type="Proteomes" id="UP001166674">
    <property type="component" value="Unassembled WGS sequence"/>
</dbReference>
<comment type="subcellular location">
    <subcellularLocation>
        <location evidence="1">Golgi apparatus membrane</location>
        <topology evidence="1">Single-pass membrane protein</topology>
    </subcellularLocation>
</comment>
<feature type="compositionally biased region" description="Polar residues" evidence="10">
    <location>
        <begin position="225"/>
        <end position="237"/>
    </location>
</feature>
<dbReference type="Pfam" id="PF00041">
    <property type="entry name" value="fn3"/>
    <property type="match status" value="5"/>
</dbReference>
<evidence type="ECO:0000256" key="1">
    <source>
        <dbReference type="ARBA" id="ARBA00004194"/>
    </source>
</evidence>
<dbReference type="SMART" id="SM00060">
    <property type="entry name" value="FN3"/>
    <property type="match status" value="8"/>
</dbReference>
<dbReference type="FunFam" id="2.60.40.10:FF:000337">
    <property type="entry name" value="fibronectin type-III domain-containing protein 3A isoform X2"/>
    <property type="match status" value="1"/>
</dbReference>
<dbReference type="Gene3D" id="2.60.40.10">
    <property type="entry name" value="Immunoglobulins"/>
    <property type="match status" value="9"/>
</dbReference>
<feature type="domain" description="Fibronectin type-III" evidence="12">
    <location>
        <begin position="686"/>
        <end position="776"/>
    </location>
</feature>
<feature type="domain" description="Fibronectin type-III" evidence="12">
    <location>
        <begin position="788"/>
        <end position="875"/>
    </location>
</feature>
<keyword evidence="4 11" id="KW-1133">Transmembrane helix</keyword>
<dbReference type="FunFam" id="2.60.40.10:FF:000175">
    <property type="entry name" value="Fibronectin type III domain containing 3A"/>
    <property type="match status" value="1"/>
</dbReference>
<dbReference type="GO" id="GO:0000139">
    <property type="term" value="C:Golgi membrane"/>
    <property type="evidence" value="ECO:0007669"/>
    <property type="project" value="UniProtKB-SubCell"/>
</dbReference>
<proteinExistence type="inferred from homology"/>
<evidence type="ECO:0000256" key="6">
    <source>
        <dbReference type="ARBA" id="ARBA00023136"/>
    </source>
</evidence>
<feature type="transmembrane region" description="Helical" evidence="11">
    <location>
        <begin position="1099"/>
        <end position="1122"/>
    </location>
</feature>
<dbReference type="FunFam" id="2.60.40.10:FF:000366">
    <property type="entry name" value="fibronectin type-III domain-containing protein 3A isoform X1"/>
    <property type="match status" value="1"/>
</dbReference>
<accession>A0AA41NHN1</accession>
<dbReference type="FunFam" id="2.60.40.10:FF:000185">
    <property type="entry name" value="Fibronectin type III domain containing 3A"/>
    <property type="match status" value="1"/>
</dbReference>
<reference evidence="13" key="1">
    <citation type="submission" date="2020-03" db="EMBL/GenBank/DDBJ databases">
        <title>Studies in the Genomics of Life Span.</title>
        <authorList>
            <person name="Glass D."/>
        </authorList>
    </citation>
    <scope>NUCLEOTIDE SEQUENCE</scope>
    <source>
        <strain evidence="13">SUZIE</strain>
        <tissue evidence="13">Muscle</tissue>
    </source>
</reference>
<sequence length="1123" mass="123718">MAEHPPLLDTTQILSSDISLLSAPIVSADGTQQVILVQVNPGEAFTIRREDGQFQCITGPAQVPMMSPNGSVPPIYVPPGYAPQVIEDNGVRRVVVVPQAPEFHPGGHTVIHRSPHPPLPGFIPVPTMMPPPPRHMYSPVTGAGDMATQYMPQYQSSQVYGDVDGHSTHGRSNFRDERSSKTYERLQKKLKDRQGTQKDKMNSPPSSPQKCPSPINEHNGLVKGQNASGVNTGSAKNKSGKVKGGAQVDTEIEEKDEETKAFEALLSNIIKPVASDIQARTVVLTWSPPSSFINGETDEATVPEPYSYEILVSSTGKDGKYKSLYVVQAESNSIKGTPSEAESFTTLSCEPDVPNPPRIANRTKNSLTLQWKGKGNGEFCQCYMGLQKQFKITKLSPAMGCKFRLSAKNDYGTSGFSEEVLYYTSGCAPSMPASPVLAKAGVTWLSLQWSKPSGTPSDEGISYILEMEEETSGYGFKPKYDGEDLAYTVKNLRRSTKYKFKVIAYNSEGKSNPSEVVEFTTCPDKPGVPVKPSVKGKIHSHSFKITWDPPKDNGGAPINKYVVEMAEGSNGNKWDMIYSGATREHLCDRLNPGCYYRLRVYCISDGGQRPPLADGGSPISYYGVEMSSPEKDEPREVYQGSELECTVSGLLPGKMYSFRLRAANKMGFGPFSEKCDITTAPGPPDQCKPPQVTCRSATCAQVNWEIPLSNGTDVTEYRLEWGGVEGSMQICYCGPGLSYELKGLLPATTYYCRVQALSVVGAGPFSEVVACVTPPSVPAIVTCLQEISDDDIENLHYSPSTSLAISWEKPCDHGSEILAYSIDFGDKQPLTVGKITSYVIDNLQPDTTYRIRIQALNSLGAGPFSHMIKLKTKPLPPDPPRLECVAFNHQNLKLKWGEGTPKTLSTDSIQYHLQMEDKNGRFVSLYRGPCHTYKVQRLTESTSYKFCIQACNEAGEGPFSQEYIFTTPKSLPAALKAPKIEKLNDHICEITWECLQPMKGDPVIYSLQVMMGKDSDFKQIYKGPDSSFRYSSLQLNCEYRFRVCAIRQCQDPMGHQDLVGPYSTTVLFISQRTEPPASTNRDTVESTRTRRTLSDEQCAAVILVLFAFFSILIAFIIQYFVIK</sequence>
<dbReference type="PROSITE" id="PS50853">
    <property type="entry name" value="FN3"/>
    <property type="match status" value="6"/>
</dbReference>
<keyword evidence="14" id="KW-1185">Reference proteome</keyword>
<feature type="domain" description="Fibronectin type-III" evidence="12">
    <location>
        <begin position="876"/>
        <end position="970"/>
    </location>
</feature>
<protein>
    <recommendedName>
        <fullName evidence="9">Fibronectin type-III domain-containing protein 3A</fullName>
    </recommendedName>
</protein>
<evidence type="ECO:0000313" key="14">
    <source>
        <dbReference type="Proteomes" id="UP001166674"/>
    </source>
</evidence>
<feature type="region of interest" description="Disordered" evidence="10">
    <location>
        <begin position="159"/>
        <end position="255"/>
    </location>
</feature>
<keyword evidence="3" id="KW-0677">Repeat</keyword>
<dbReference type="PRINTS" id="PR00014">
    <property type="entry name" value="FNTYPEIII"/>
</dbReference>
<keyword evidence="6 11" id="KW-0472">Membrane</keyword>
<evidence type="ECO:0000256" key="11">
    <source>
        <dbReference type="SAM" id="Phobius"/>
    </source>
</evidence>
<evidence type="ECO:0000256" key="4">
    <source>
        <dbReference type="ARBA" id="ARBA00022989"/>
    </source>
</evidence>
<comment type="function">
    <text evidence="8">Mediates spermatid-Sertoli adhesion during spermatogenesis.</text>
</comment>
<evidence type="ECO:0000256" key="5">
    <source>
        <dbReference type="ARBA" id="ARBA00023034"/>
    </source>
</evidence>
<evidence type="ECO:0000256" key="10">
    <source>
        <dbReference type="SAM" id="MobiDB-lite"/>
    </source>
</evidence>
<dbReference type="FunFam" id="2.60.40.10:FF:000180">
    <property type="entry name" value="Fibronectin type III domain containing 3A"/>
    <property type="match status" value="1"/>
</dbReference>
<keyword evidence="5" id="KW-0333">Golgi apparatus</keyword>
<comment type="similarity">
    <text evidence="7">Belongs to the FNDC3 family.</text>
</comment>
<dbReference type="InterPro" id="IPR036116">
    <property type="entry name" value="FN3_sf"/>
</dbReference>
<dbReference type="InterPro" id="IPR003961">
    <property type="entry name" value="FN3_dom"/>
</dbReference>
<evidence type="ECO:0000259" key="12">
    <source>
        <dbReference type="PROSITE" id="PS50853"/>
    </source>
</evidence>
<feature type="domain" description="Fibronectin type-III" evidence="12">
    <location>
        <begin position="431"/>
        <end position="524"/>
    </location>
</feature>
<dbReference type="AlphaFoldDB" id="A0AA41NHN1"/>
<feature type="compositionally biased region" description="Basic and acidic residues" evidence="10">
    <location>
        <begin position="163"/>
        <end position="201"/>
    </location>
</feature>
<dbReference type="PANTHER" id="PTHR24099:SF9">
    <property type="entry name" value="FIBRONECTIN TYPE-III DOMAIN-CONTAINING PROTEIN 3A"/>
    <property type="match status" value="1"/>
</dbReference>
<keyword evidence="2 11" id="KW-0812">Transmembrane</keyword>
<feature type="domain" description="Fibronectin type-III" evidence="12">
    <location>
        <begin position="974"/>
        <end position="1076"/>
    </location>
</feature>
<comment type="caution">
    <text evidence="13">The sequence shown here is derived from an EMBL/GenBank/DDBJ whole genome shotgun (WGS) entry which is preliminary data.</text>
</comment>
<organism evidence="13 14">
    <name type="scientific">Sciurus carolinensis</name>
    <name type="common">Eastern gray squirrel</name>
    <dbReference type="NCBI Taxonomy" id="30640"/>
    <lineage>
        <taxon>Eukaryota</taxon>
        <taxon>Metazoa</taxon>
        <taxon>Chordata</taxon>
        <taxon>Craniata</taxon>
        <taxon>Vertebrata</taxon>
        <taxon>Euteleostomi</taxon>
        <taxon>Mammalia</taxon>
        <taxon>Eutheria</taxon>
        <taxon>Euarchontoglires</taxon>
        <taxon>Glires</taxon>
        <taxon>Rodentia</taxon>
        <taxon>Sciuromorpha</taxon>
        <taxon>Sciuridae</taxon>
        <taxon>Sciurinae</taxon>
        <taxon>Sciurini</taxon>
        <taxon>Sciurus</taxon>
    </lineage>
</organism>
<dbReference type="InterPro" id="IPR050617">
    <property type="entry name" value="E3_ligase_FN3/SPRY"/>
</dbReference>
<dbReference type="InterPro" id="IPR013783">
    <property type="entry name" value="Ig-like_fold"/>
</dbReference>
<feature type="domain" description="Fibronectin type-III" evidence="12">
    <location>
        <begin position="528"/>
        <end position="631"/>
    </location>
</feature>
<dbReference type="FunFam" id="2.60.40.10:FF:000373">
    <property type="entry name" value="fibronectin type-III domain-containing protein 3A isoform X1"/>
    <property type="match status" value="1"/>
</dbReference>
<evidence type="ECO:0000256" key="2">
    <source>
        <dbReference type="ARBA" id="ARBA00022692"/>
    </source>
</evidence>
<evidence type="ECO:0000256" key="8">
    <source>
        <dbReference type="ARBA" id="ARBA00056145"/>
    </source>
</evidence>